<dbReference type="EMBL" id="KV918874">
    <property type="protein sequence ID" value="OSX76290.1"/>
    <property type="molecule type" value="Genomic_DNA"/>
</dbReference>
<organism evidence="2 3">
    <name type="scientific">Porphyra umbilicalis</name>
    <name type="common">Purple laver</name>
    <name type="synonym">Red alga</name>
    <dbReference type="NCBI Taxonomy" id="2786"/>
    <lineage>
        <taxon>Eukaryota</taxon>
        <taxon>Rhodophyta</taxon>
        <taxon>Bangiophyceae</taxon>
        <taxon>Bangiales</taxon>
        <taxon>Bangiaceae</taxon>
        <taxon>Porphyra</taxon>
    </lineage>
</organism>
<evidence type="ECO:0000313" key="3">
    <source>
        <dbReference type="Proteomes" id="UP000218209"/>
    </source>
</evidence>
<dbReference type="Proteomes" id="UP000218209">
    <property type="component" value="Unassembled WGS sequence"/>
</dbReference>
<feature type="compositionally biased region" description="Gly residues" evidence="1">
    <location>
        <begin position="281"/>
        <end position="292"/>
    </location>
</feature>
<keyword evidence="3" id="KW-1185">Reference proteome</keyword>
<evidence type="ECO:0000313" key="2">
    <source>
        <dbReference type="EMBL" id="OSX76290.1"/>
    </source>
</evidence>
<feature type="compositionally biased region" description="Basic residues" evidence="1">
    <location>
        <begin position="32"/>
        <end position="45"/>
    </location>
</feature>
<feature type="compositionally biased region" description="Basic residues" evidence="1">
    <location>
        <begin position="1"/>
        <end position="14"/>
    </location>
</feature>
<feature type="region of interest" description="Disordered" evidence="1">
    <location>
        <begin position="1"/>
        <end position="82"/>
    </location>
</feature>
<reference evidence="2 3" key="1">
    <citation type="submission" date="2017-03" db="EMBL/GenBank/DDBJ databases">
        <title>WGS assembly of Porphyra umbilicalis.</title>
        <authorList>
            <person name="Brawley S.H."/>
            <person name="Blouin N.A."/>
            <person name="Ficko-Blean E."/>
            <person name="Wheeler G.L."/>
            <person name="Lohr M."/>
            <person name="Goodson H.V."/>
            <person name="Jenkins J.W."/>
            <person name="Blaby-Haas C.E."/>
            <person name="Helliwell K.E."/>
            <person name="Chan C."/>
            <person name="Marriage T."/>
            <person name="Bhattacharya D."/>
            <person name="Klein A.S."/>
            <person name="Badis Y."/>
            <person name="Brodie J."/>
            <person name="Cao Y."/>
            <person name="Collen J."/>
            <person name="Dittami S.M."/>
            <person name="Gachon C.M."/>
            <person name="Green B.R."/>
            <person name="Karpowicz S."/>
            <person name="Kim J.W."/>
            <person name="Kudahl U."/>
            <person name="Lin S."/>
            <person name="Michel G."/>
            <person name="Mittag M."/>
            <person name="Olson B.J."/>
            <person name="Pangilinan J."/>
            <person name="Peng Y."/>
            <person name="Qiu H."/>
            <person name="Shu S."/>
            <person name="Singer J.T."/>
            <person name="Smith A.G."/>
            <person name="Sprecher B.N."/>
            <person name="Wagner V."/>
            <person name="Wang W."/>
            <person name="Wang Z.-Y."/>
            <person name="Yan J."/>
            <person name="Yarish C."/>
            <person name="Zoeuner-Riek S."/>
            <person name="Zhuang Y."/>
            <person name="Zou Y."/>
            <person name="Lindquist E.A."/>
            <person name="Grimwood J."/>
            <person name="Barry K."/>
            <person name="Rokhsar D.S."/>
            <person name="Schmutz J."/>
            <person name="Stiller J.W."/>
            <person name="Grossman A.R."/>
            <person name="Prochnik S.E."/>
        </authorList>
    </citation>
    <scope>NUCLEOTIDE SEQUENCE [LARGE SCALE GENOMIC DNA]</scope>
    <source>
        <strain evidence="2">4086291</strain>
    </source>
</reference>
<feature type="region of interest" description="Disordered" evidence="1">
    <location>
        <begin position="234"/>
        <end position="304"/>
    </location>
</feature>
<protein>
    <submittedName>
        <fullName evidence="2">Uncharacterized protein</fullName>
    </submittedName>
</protein>
<accession>A0A1X6P6C9</accession>
<sequence length="304" mass="28882">MVGSRRRRRCRRGRGGAAANPAAGLVGGRSVGHSRRCRPRSRRAGGCRGTPPSVDRPPPHAEAVARWAAGPPPHGPSGGPASDMLPRFPWAVDTGAAAGAAGAAALCGAYPPPHFISAIGGGGGDGGGPGGGGDGGGCPRLRLLRLVPVRPRRGGRRGGVAGGCVGGRAFVGSVDRVGGGRRWGGGGGGGTQTAPVGVAGGLAVGVRGGGVCGAYGHGGGAHAGGAHGGGGCGAGGGASAGAATPVSRQASAARSKASTSSVEARRKHSRGSTRSDTGSAKVGGGGDGGLAGMLGAFRKRPSHD</sequence>
<proteinExistence type="predicted"/>
<gene>
    <name evidence="2" type="ORF">BU14_0200s0045</name>
</gene>
<dbReference type="AlphaFoldDB" id="A0A1X6P6C9"/>
<evidence type="ECO:0000256" key="1">
    <source>
        <dbReference type="SAM" id="MobiDB-lite"/>
    </source>
</evidence>
<feature type="compositionally biased region" description="Low complexity" evidence="1">
    <location>
        <begin position="240"/>
        <end position="261"/>
    </location>
</feature>
<name>A0A1X6P6C9_PORUM</name>